<protein>
    <recommendedName>
        <fullName evidence="2">Resolvase HTH domain-containing protein</fullName>
    </recommendedName>
</protein>
<evidence type="ECO:0000256" key="1">
    <source>
        <dbReference type="SAM" id="Phobius"/>
    </source>
</evidence>
<keyword evidence="3" id="KW-0614">Plasmid</keyword>
<dbReference type="Gene3D" id="1.10.10.60">
    <property type="entry name" value="Homeodomain-like"/>
    <property type="match status" value="1"/>
</dbReference>
<dbReference type="InterPro" id="IPR006120">
    <property type="entry name" value="Resolvase_HTH_dom"/>
</dbReference>
<geneLocation type="plasmid" evidence="3">
    <name>unnamed1</name>
</geneLocation>
<name>A0A433ZS83_MORMO</name>
<dbReference type="GO" id="GO:0003677">
    <property type="term" value="F:DNA binding"/>
    <property type="evidence" value="ECO:0007669"/>
    <property type="project" value="InterPro"/>
</dbReference>
<organism evidence="3 4">
    <name type="scientific">Morganella morganii</name>
    <name type="common">Proteus morganii</name>
    <dbReference type="NCBI Taxonomy" id="582"/>
    <lineage>
        <taxon>Bacteria</taxon>
        <taxon>Pseudomonadati</taxon>
        <taxon>Pseudomonadota</taxon>
        <taxon>Gammaproteobacteria</taxon>
        <taxon>Enterobacterales</taxon>
        <taxon>Morganellaceae</taxon>
        <taxon>Morganella</taxon>
    </lineage>
</organism>
<dbReference type="EMBL" id="NRQY01000002">
    <property type="protein sequence ID" value="RUT64956.1"/>
    <property type="molecule type" value="Genomic_DNA"/>
</dbReference>
<dbReference type="SUPFAM" id="SSF46689">
    <property type="entry name" value="Homeodomain-like"/>
    <property type="match status" value="1"/>
</dbReference>
<dbReference type="Proteomes" id="UP000286908">
    <property type="component" value="Unassembled WGS sequence"/>
</dbReference>
<feature type="domain" description="Resolvase HTH" evidence="2">
    <location>
        <begin position="1"/>
        <end position="29"/>
    </location>
</feature>
<dbReference type="Pfam" id="PF02796">
    <property type="entry name" value="HTH_7"/>
    <property type="match status" value="1"/>
</dbReference>
<dbReference type="GO" id="GO:0000150">
    <property type="term" value="F:DNA strand exchange activity"/>
    <property type="evidence" value="ECO:0007669"/>
    <property type="project" value="InterPro"/>
</dbReference>
<keyword evidence="1" id="KW-0472">Membrane</keyword>
<feature type="transmembrane region" description="Helical" evidence="1">
    <location>
        <begin position="6"/>
        <end position="26"/>
    </location>
</feature>
<gene>
    <name evidence="3" type="ORF">CKG00_17295</name>
</gene>
<keyword evidence="1" id="KW-1133">Transmembrane helix</keyword>
<dbReference type="InterPro" id="IPR009057">
    <property type="entry name" value="Homeodomain-like_sf"/>
</dbReference>
<sequence length="32" mass="3641">MLDKGYSRQQLAIIYGVGVSTIYRYFPASKKS</sequence>
<dbReference type="AlphaFoldDB" id="A0A433ZS83"/>
<keyword evidence="1" id="KW-0812">Transmembrane</keyword>
<comment type="caution">
    <text evidence="3">The sequence shown here is derived from an EMBL/GenBank/DDBJ whole genome shotgun (WGS) entry which is preliminary data.</text>
</comment>
<accession>A0A433ZS83</accession>
<evidence type="ECO:0000313" key="3">
    <source>
        <dbReference type="EMBL" id="RUT64956.1"/>
    </source>
</evidence>
<evidence type="ECO:0000313" key="4">
    <source>
        <dbReference type="Proteomes" id="UP000286908"/>
    </source>
</evidence>
<reference evidence="3 4" key="1">
    <citation type="submission" date="2017-08" db="EMBL/GenBank/DDBJ databases">
        <title>Draft genome sequence of pheromone producing symbiont Morganella morganii, of the female New Zealand grass grub Costelytra giveni.</title>
        <authorList>
            <person name="Laugraud A."/>
            <person name="Young S.D."/>
            <person name="Hurst M.H."/>
        </authorList>
    </citation>
    <scope>NUCLEOTIDE SEQUENCE [LARGE SCALE GENOMIC DNA]</scope>
    <source>
        <strain evidence="3 4">MMsCG</strain>
        <plasmid evidence="3">unnamed1</plasmid>
    </source>
</reference>
<evidence type="ECO:0000259" key="2">
    <source>
        <dbReference type="Pfam" id="PF02796"/>
    </source>
</evidence>
<proteinExistence type="predicted"/>